<dbReference type="Proteomes" id="UP001212152">
    <property type="component" value="Unassembled WGS sequence"/>
</dbReference>
<dbReference type="InterPro" id="IPR036028">
    <property type="entry name" value="SH3-like_dom_sf"/>
</dbReference>
<reference evidence="6" key="1">
    <citation type="submission" date="2020-05" db="EMBL/GenBank/DDBJ databases">
        <title>Phylogenomic resolution of chytrid fungi.</title>
        <authorList>
            <person name="Stajich J.E."/>
            <person name="Amses K."/>
            <person name="Simmons R."/>
            <person name="Seto K."/>
            <person name="Myers J."/>
            <person name="Bonds A."/>
            <person name="Quandt C.A."/>
            <person name="Barry K."/>
            <person name="Liu P."/>
            <person name="Grigoriev I."/>
            <person name="Longcore J.E."/>
            <person name="James T.Y."/>
        </authorList>
    </citation>
    <scope>NUCLEOTIDE SEQUENCE</scope>
    <source>
        <strain evidence="6">JEL0379</strain>
    </source>
</reference>
<evidence type="ECO:0000313" key="7">
    <source>
        <dbReference type="Proteomes" id="UP001212152"/>
    </source>
</evidence>
<dbReference type="GO" id="GO:0033565">
    <property type="term" value="C:ESCRT-0 complex"/>
    <property type="evidence" value="ECO:0007669"/>
    <property type="project" value="TreeGrafter"/>
</dbReference>
<feature type="chain" id="PRO_5042177832" evidence="4">
    <location>
        <begin position="24"/>
        <end position="226"/>
    </location>
</feature>
<evidence type="ECO:0000256" key="1">
    <source>
        <dbReference type="ARBA" id="ARBA00022443"/>
    </source>
</evidence>
<dbReference type="AlphaFoldDB" id="A0AAD5TRF7"/>
<feature type="compositionally biased region" description="Low complexity" evidence="3">
    <location>
        <begin position="24"/>
        <end position="45"/>
    </location>
</feature>
<protein>
    <submittedName>
        <fullName evidence="6">ESCRT-0 subunit protein hse1</fullName>
    </submittedName>
</protein>
<evidence type="ECO:0000313" key="6">
    <source>
        <dbReference type="EMBL" id="KAJ3184568.1"/>
    </source>
</evidence>
<dbReference type="PANTHER" id="PTHR45929:SF3">
    <property type="entry name" value="JAK PATHWAY SIGNAL TRANSDUCTION ADAPTOR MOLECULE"/>
    <property type="match status" value="1"/>
</dbReference>
<feature type="region of interest" description="Disordered" evidence="3">
    <location>
        <begin position="24"/>
        <end position="70"/>
    </location>
</feature>
<dbReference type="Pfam" id="PF00018">
    <property type="entry name" value="SH3_1"/>
    <property type="match status" value="1"/>
</dbReference>
<organism evidence="6 7">
    <name type="scientific">Geranomyces variabilis</name>
    <dbReference type="NCBI Taxonomy" id="109894"/>
    <lineage>
        <taxon>Eukaryota</taxon>
        <taxon>Fungi</taxon>
        <taxon>Fungi incertae sedis</taxon>
        <taxon>Chytridiomycota</taxon>
        <taxon>Chytridiomycota incertae sedis</taxon>
        <taxon>Chytridiomycetes</taxon>
        <taxon>Spizellomycetales</taxon>
        <taxon>Powellomycetaceae</taxon>
        <taxon>Geranomyces</taxon>
    </lineage>
</organism>
<dbReference type="PROSITE" id="PS50002">
    <property type="entry name" value="SH3"/>
    <property type="match status" value="1"/>
</dbReference>
<dbReference type="SMART" id="SM00326">
    <property type="entry name" value="SH3"/>
    <property type="match status" value="1"/>
</dbReference>
<dbReference type="SUPFAM" id="SSF50044">
    <property type="entry name" value="SH3-domain"/>
    <property type="match status" value="1"/>
</dbReference>
<keyword evidence="1 2" id="KW-0728">SH3 domain</keyword>
<dbReference type="PRINTS" id="PR00499">
    <property type="entry name" value="P67PHOX"/>
</dbReference>
<gene>
    <name evidence="6" type="primary">HSE1_2</name>
    <name evidence="6" type="ORF">HDU87_003969</name>
</gene>
<name>A0AAD5TRF7_9FUNG</name>
<dbReference type="PRINTS" id="PR00452">
    <property type="entry name" value="SH3DOMAIN"/>
</dbReference>
<feature type="domain" description="SH3" evidence="5">
    <location>
        <begin position="168"/>
        <end position="226"/>
    </location>
</feature>
<dbReference type="PANTHER" id="PTHR45929">
    <property type="entry name" value="JAK PATHWAY SIGNAL TRANSDUCTION ADAPTOR MOLECULE"/>
    <property type="match status" value="1"/>
</dbReference>
<proteinExistence type="predicted"/>
<evidence type="ECO:0000256" key="4">
    <source>
        <dbReference type="SAM" id="SignalP"/>
    </source>
</evidence>
<dbReference type="InterPro" id="IPR050670">
    <property type="entry name" value="STAM"/>
</dbReference>
<dbReference type="InterPro" id="IPR001452">
    <property type="entry name" value="SH3_domain"/>
</dbReference>
<dbReference type="Gene3D" id="2.30.30.40">
    <property type="entry name" value="SH3 Domains"/>
    <property type="match status" value="1"/>
</dbReference>
<feature type="region of interest" description="Disordered" evidence="3">
    <location>
        <begin position="89"/>
        <end position="113"/>
    </location>
</feature>
<feature type="signal peptide" evidence="4">
    <location>
        <begin position="1"/>
        <end position="23"/>
    </location>
</feature>
<evidence type="ECO:0000256" key="3">
    <source>
        <dbReference type="SAM" id="MobiDB-lite"/>
    </source>
</evidence>
<evidence type="ECO:0000256" key="2">
    <source>
        <dbReference type="PROSITE-ProRule" id="PRU00192"/>
    </source>
</evidence>
<keyword evidence="7" id="KW-1185">Reference proteome</keyword>
<keyword evidence="4" id="KW-0732">Signal</keyword>
<dbReference type="GO" id="GO:0043328">
    <property type="term" value="P:protein transport to vacuole involved in ubiquitin-dependent protein catabolic process via the multivesicular body sorting pathway"/>
    <property type="evidence" value="ECO:0007669"/>
    <property type="project" value="TreeGrafter"/>
</dbReference>
<evidence type="ECO:0000259" key="5">
    <source>
        <dbReference type="PROSITE" id="PS50002"/>
    </source>
</evidence>
<sequence>MTSRQWMSEQTLSVLVTTLATSGLDVTTSSPAPSAQSAPLTSSPAPQAPSAPPSVPFRTPFGAAPPLPSSNAVSSAIAAPAVSAAAALSSTAPGLPRRFPTRLDTPPDSRSVSPAAVAQHIPPQAYKMAFDAAVSSHNQKSTLPNVASLSLGGATKSPVAPPVAARPTSRRTVIAIEDHVPSEDGDLAFSKGDIVTVLDDVDENWYRGSFRGQSGIFPKSFVQARN</sequence>
<accession>A0AAD5TRF7</accession>
<comment type="caution">
    <text evidence="6">The sequence shown here is derived from an EMBL/GenBank/DDBJ whole genome shotgun (WGS) entry which is preliminary data.</text>
</comment>
<feature type="compositionally biased region" description="Pro residues" evidence="3">
    <location>
        <begin position="46"/>
        <end position="55"/>
    </location>
</feature>
<dbReference type="EMBL" id="JADGJQ010000003">
    <property type="protein sequence ID" value="KAJ3184568.1"/>
    <property type="molecule type" value="Genomic_DNA"/>
</dbReference>